<dbReference type="AlphaFoldDB" id="A0A8J9YZD7"/>
<dbReference type="InterPro" id="IPR048289">
    <property type="entry name" value="RRM2_NsCP33-like"/>
</dbReference>
<organism evidence="5 6">
    <name type="scientific">Branchiostoma lanceolatum</name>
    <name type="common">Common lancelet</name>
    <name type="synonym">Amphioxus lanceolatum</name>
    <dbReference type="NCBI Taxonomy" id="7740"/>
    <lineage>
        <taxon>Eukaryota</taxon>
        <taxon>Metazoa</taxon>
        <taxon>Chordata</taxon>
        <taxon>Cephalochordata</taxon>
        <taxon>Leptocardii</taxon>
        <taxon>Amphioxiformes</taxon>
        <taxon>Branchiostomatidae</taxon>
        <taxon>Branchiostoma</taxon>
    </lineage>
</organism>
<evidence type="ECO:0000259" key="4">
    <source>
        <dbReference type="PROSITE" id="PS50102"/>
    </source>
</evidence>
<dbReference type="PROSITE" id="PS50102">
    <property type="entry name" value="RRM"/>
    <property type="match status" value="1"/>
</dbReference>
<keyword evidence="6" id="KW-1185">Reference proteome</keyword>
<dbReference type="InterPro" id="IPR000504">
    <property type="entry name" value="RRM_dom"/>
</dbReference>
<dbReference type="EMBL" id="OV696699">
    <property type="protein sequence ID" value="CAH1244630.1"/>
    <property type="molecule type" value="Genomic_DNA"/>
</dbReference>
<reference evidence="5" key="1">
    <citation type="submission" date="2022-01" db="EMBL/GenBank/DDBJ databases">
        <authorList>
            <person name="Braso-Vives M."/>
        </authorList>
    </citation>
    <scope>NUCLEOTIDE SEQUENCE</scope>
</reference>
<dbReference type="Proteomes" id="UP000838412">
    <property type="component" value="Chromosome 14"/>
</dbReference>
<accession>A0A8J9YZD7</accession>
<evidence type="ECO:0000313" key="5">
    <source>
        <dbReference type="EMBL" id="CAH1244630.1"/>
    </source>
</evidence>
<dbReference type="Gene3D" id="3.30.70.330">
    <property type="match status" value="1"/>
</dbReference>
<dbReference type="SUPFAM" id="SSF54928">
    <property type="entry name" value="RNA-binding domain, RBD"/>
    <property type="match status" value="1"/>
</dbReference>
<dbReference type="Pfam" id="PF00076">
    <property type="entry name" value="RRM_1"/>
    <property type="match status" value="1"/>
</dbReference>
<feature type="region of interest" description="Disordered" evidence="3">
    <location>
        <begin position="170"/>
        <end position="198"/>
    </location>
</feature>
<dbReference type="InterPro" id="IPR012677">
    <property type="entry name" value="Nucleotide-bd_a/b_plait_sf"/>
</dbReference>
<evidence type="ECO:0000256" key="3">
    <source>
        <dbReference type="SAM" id="MobiDB-lite"/>
    </source>
</evidence>
<dbReference type="InterPro" id="IPR052462">
    <property type="entry name" value="SLIRP/GR-RBP-like"/>
</dbReference>
<evidence type="ECO:0000256" key="2">
    <source>
        <dbReference type="PROSITE-ProRule" id="PRU00176"/>
    </source>
</evidence>
<feature type="compositionally biased region" description="Basic residues" evidence="3">
    <location>
        <begin position="189"/>
        <end position="198"/>
    </location>
</feature>
<dbReference type="OrthoDB" id="1875751at2759"/>
<gene>
    <name evidence="5" type="primary">CIRBP</name>
    <name evidence="5" type="ORF">BLAG_LOCUS7224</name>
</gene>
<dbReference type="CDD" id="cd21608">
    <property type="entry name" value="RRM2_NsCP33_like"/>
    <property type="match status" value="1"/>
</dbReference>
<evidence type="ECO:0000256" key="1">
    <source>
        <dbReference type="ARBA" id="ARBA00022884"/>
    </source>
</evidence>
<protein>
    <submittedName>
        <fullName evidence="5">CIRBP protein</fullName>
    </submittedName>
</protein>
<dbReference type="SMART" id="SM00360">
    <property type="entry name" value="RRM"/>
    <property type="match status" value="1"/>
</dbReference>
<dbReference type="InterPro" id="IPR035979">
    <property type="entry name" value="RBD_domain_sf"/>
</dbReference>
<proteinExistence type="predicted"/>
<dbReference type="GO" id="GO:0003723">
    <property type="term" value="F:RNA binding"/>
    <property type="evidence" value="ECO:0007669"/>
    <property type="project" value="UniProtKB-UniRule"/>
</dbReference>
<sequence length="198" mass="20633">MSGEREQGKLFVGGLSWNTTSETLESQFSEFGEIIDCKVITDRESGRSRGFGFVTFSNDSDASEAKKSMNNTDLDGRQIRVDYASKKSEISLFDDRVAAAAVATGVAAAAVEGIAAVAADTAAVVATEAVAAGAEAEDTVATVTEAVMAVADTVAAVAAVVATTMILQDTTPASNGTSHTEELPNTFPSRRRGRKVSW</sequence>
<name>A0A8J9YZD7_BRALA</name>
<evidence type="ECO:0000313" key="6">
    <source>
        <dbReference type="Proteomes" id="UP000838412"/>
    </source>
</evidence>
<keyword evidence="1 2" id="KW-0694">RNA-binding</keyword>
<feature type="domain" description="RRM" evidence="4">
    <location>
        <begin position="8"/>
        <end position="86"/>
    </location>
</feature>
<dbReference type="PANTHER" id="PTHR48027">
    <property type="entry name" value="HETEROGENEOUS NUCLEAR RIBONUCLEOPROTEIN 87F-RELATED"/>
    <property type="match status" value="1"/>
</dbReference>